<keyword evidence="8 10" id="KW-0472">Membrane</keyword>
<proteinExistence type="inferred from homology"/>
<dbReference type="eggNOG" id="KOG2103">
    <property type="taxonomic scope" value="Eukaryota"/>
</dbReference>
<keyword evidence="7 10" id="KW-1133">Transmembrane helix</keyword>
<dbReference type="InterPro" id="IPR026895">
    <property type="entry name" value="EMC1"/>
</dbReference>
<dbReference type="AlphaFoldDB" id="F2U3L3"/>
<dbReference type="PANTHER" id="PTHR21573:SF0">
    <property type="entry name" value="ER MEMBRANE PROTEIN COMPLEX SUBUNIT 1"/>
    <property type="match status" value="1"/>
</dbReference>
<accession>F2U3L3</accession>
<comment type="subcellular location">
    <subcellularLocation>
        <location evidence="1">Endoplasmic reticulum membrane</location>
        <topology evidence="1">Single-pass type I membrane protein</topology>
    </subcellularLocation>
</comment>
<evidence type="ECO:0000256" key="4">
    <source>
        <dbReference type="ARBA" id="ARBA00022692"/>
    </source>
</evidence>
<dbReference type="PANTHER" id="PTHR21573">
    <property type="entry name" value="ER MEMBRANE PROTEIN COMPLEX SUBUNIT 1"/>
    <property type="match status" value="1"/>
</dbReference>
<gene>
    <name evidence="12" type="ORF">PTSG_02880</name>
</gene>
<evidence type="ECO:0000256" key="3">
    <source>
        <dbReference type="ARBA" id="ARBA00020824"/>
    </source>
</evidence>
<evidence type="ECO:0000259" key="11">
    <source>
        <dbReference type="Pfam" id="PF07774"/>
    </source>
</evidence>
<evidence type="ECO:0000256" key="1">
    <source>
        <dbReference type="ARBA" id="ARBA00004115"/>
    </source>
</evidence>
<evidence type="ECO:0000256" key="2">
    <source>
        <dbReference type="ARBA" id="ARBA00007904"/>
    </source>
</evidence>
<organism evidence="13">
    <name type="scientific">Salpingoeca rosetta (strain ATCC 50818 / BSB-021)</name>
    <dbReference type="NCBI Taxonomy" id="946362"/>
    <lineage>
        <taxon>Eukaryota</taxon>
        <taxon>Choanoflagellata</taxon>
        <taxon>Craspedida</taxon>
        <taxon>Salpingoecidae</taxon>
        <taxon>Salpingoeca</taxon>
    </lineage>
</organism>
<dbReference type="GO" id="GO:0072546">
    <property type="term" value="C:EMC complex"/>
    <property type="evidence" value="ECO:0007669"/>
    <property type="project" value="InterPro"/>
</dbReference>
<dbReference type="InterPro" id="IPR011678">
    <property type="entry name" value="EMC1_C"/>
</dbReference>
<dbReference type="GO" id="GO:0034975">
    <property type="term" value="P:protein folding in endoplasmic reticulum"/>
    <property type="evidence" value="ECO:0007669"/>
    <property type="project" value="TreeGrafter"/>
</dbReference>
<keyword evidence="13" id="KW-1185">Reference proteome</keyword>
<dbReference type="KEGG" id="sre:PTSG_02880"/>
<reference evidence="12" key="1">
    <citation type="submission" date="2009-08" db="EMBL/GenBank/DDBJ databases">
        <title>Annotation of Salpingoeca rosetta.</title>
        <authorList>
            <consortium name="The Broad Institute Genome Sequencing Platform"/>
            <person name="Russ C."/>
            <person name="Cuomo C."/>
            <person name="Burger G."/>
            <person name="Gray M.W."/>
            <person name="Holland P.W.H."/>
            <person name="King N."/>
            <person name="Lang F.B.F."/>
            <person name="Roger A.J."/>
            <person name="Ruiz-Trillo I."/>
            <person name="Young S.K."/>
            <person name="Zeng Q."/>
            <person name="Gargeya S."/>
            <person name="Alvarado L."/>
            <person name="Berlin A."/>
            <person name="Chapman S.B."/>
            <person name="Chen Z."/>
            <person name="Freedman E."/>
            <person name="Gellesch M."/>
            <person name="Goldberg J."/>
            <person name="Griggs A."/>
            <person name="Gujja S."/>
            <person name="Heilman E."/>
            <person name="Heiman D."/>
            <person name="Howarth C."/>
            <person name="Mehta T."/>
            <person name="Neiman D."/>
            <person name="Pearson M."/>
            <person name="Roberts A."/>
            <person name="Saif S."/>
            <person name="Shea T."/>
            <person name="Shenoy N."/>
            <person name="Sisk P."/>
            <person name="Stolte C."/>
            <person name="Sykes S."/>
            <person name="White J."/>
            <person name="Yandava C."/>
            <person name="Haas B."/>
            <person name="Nusbaum C."/>
            <person name="Birren B."/>
        </authorList>
    </citation>
    <scope>NUCLEOTIDE SEQUENCE [LARGE SCALE GENOMIC DNA]</scope>
    <source>
        <strain evidence="12">ATCC 50818</strain>
    </source>
</reference>
<evidence type="ECO:0000313" key="13">
    <source>
        <dbReference type="Proteomes" id="UP000007799"/>
    </source>
</evidence>
<dbReference type="OrthoDB" id="28092at2759"/>
<comment type="similarity">
    <text evidence="2">Belongs to the EMC1 family.</text>
</comment>
<dbReference type="RefSeq" id="XP_004996390.1">
    <property type="nucleotide sequence ID" value="XM_004996333.1"/>
</dbReference>
<feature type="domain" description="ER membrane protein complex subunit 1 C-terminal" evidence="11">
    <location>
        <begin position="2"/>
        <end position="159"/>
    </location>
</feature>
<dbReference type="STRING" id="946362.F2U3L3"/>
<evidence type="ECO:0000256" key="6">
    <source>
        <dbReference type="ARBA" id="ARBA00022824"/>
    </source>
</evidence>
<evidence type="ECO:0000256" key="9">
    <source>
        <dbReference type="ARBA" id="ARBA00023180"/>
    </source>
</evidence>
<dbReference type="Proteomes" id="UP000007799">
    <property type="component" value="Unassembled WGS sequence"/>
</dbReference>
<keyword evidence="5" id="KW-0732">Signal</keyword>
<sequence length="160" mass="17316">MKQSYIFPSAVTAMGVTRTDQGVTEKQALIALANGGILALNKKWFDARRPATPKAQERVVDLPKYEPLLVVNTLGIITYGQTVSRVRDIVTAPSGLESTSLVLAHGLDTFVTRANPSGQFDSLDRSFNRVALLGTLAALIAATYALSKISARKQLDKAWQ</sequence>
<name>F2U3L3_SALR5</name>
<feature type="transmembrane region" description="Helical" evidence="10">
    <location>
        <begin position="130"/>
        <end position="147"/>
    </location>
</feature>
<keyword evidence="6" id="KW-0256">Endoplasmic reticulum</keyword>
<evidence type="ECO:0000313" key="12">
    <source>
        <dbReference type="EMBL" id="EGD82207.1"/>
    </source>
</evidence>
<evidence type="ECO:0000256" key="7">
    <source>
        <dbReference type="ARBA" id="ARBA00022989"/>
    </source>
</evidence>
<evidence type="ECO:0000256" key="8">
    <source>
        <dbReference type="ARBA" id="ARBA00023136"/>
    </source>
</evidence>
<keyword evidence="4 10" id="KW-0812">Transmembrane</keyword>
<evidence type="ECO:0000256" key="5">
    <source>
        <dbReference type="ARBA" id="ARBA00022729"/>
    </source>
</evidence>
<dbReference type="GeneID" id="16076976"/>
<keyword evidence="9" id="KW-0325">Glycoprotein</keyword>
<evidence type="ECO:0000256" key="10">
    <source>
        <dbReference type="SAM" id="Phobius"/>
    </source>
</evidence>
<dbReference type="InParanoid" id="F2U3L3"/>
<protein>
    <recommendedName>
        <fullName evidence="3">ER membrane protein complex subunit 1</fullName>
    </recommendedName>
</protein>
<dbReference type="EMBL" id="GL832960">
    <property type="protein sequence ID" value="EGD82207.1"/>
    <property type="molecule type" value="Genomic_DNA"/>
</dbReference>
<dbReference type="Pfam" id="PF07774">
    <property type="entry name" value="EMC1_C"/>
    <property type="match status" value="1"/>
</dbReference>